<reference evidence="1" key="1">
    <citation type="journal article" date="2014" name="Front. Microbiol.">
        <title>High frequency of phylogenetically diverse reductive dehalogenase-homologous genes in deep subseafloor sedimentary metagenomes.</title>
        <authorList>
            <person name="Kawai M."/>
            <person name="Futagami T."/>
            <person name="Toyoda A."/>
            <person name="Takaki Y."/>
            <person name="Nishi S."/>
            <person name="Hori S."/>
            <person name="Arai W."/>
            <person name="Tsubouchi T."/>
            <person name="Morono Y."/>
            <person name="Uchiyama I."/>
            <person name="Ito T."/>
            <person name="Fujiyama A."/>
            <person name="Inagaki F."/>
            <person name="Takami H."/>
        </authorList>
    </citation>
    <scope>NUCLEOTIDE SEQUENCE</scope>
    <source>
        <strain evidence="1">Expedition CK06-06</strain>
    </source>
</reference>
<dbReference type="InterPro" id="IPR005358">
    <property type="entry name" value="Puta_zinc/iron-chelating_dom"/>
</dbReference>
<accession>X0SJH4</accession>
<dbReference type="Pfam" id="PF03692">
    <property type="entry name" value="CxxCxxCC"/>
    <property type="match status" value="1"/>
</dbReference>
<dbReference type="EMBL" id="BARS01002107">
    <property type="protein sequence ID" value="GAF81243.1"/>
    <property type="molecule type" value="Genomic_DNA"/>
</dbReference>
<dbReference type="AlphaFoldDB" id="X0SJH4"/>
<organism evidence="1">
    <name type="scientific">marine sediment metagenome</name>
    <dbReference type="NCBI Taxonomy" id="412755"/>
    <lineage>
        <taxon>unclassified sequences</taxon>
        <taxon>metagenomes</taxon>
        <taxon>ecological metagenomes</taxon>
    </lineage>
</organism>
<evidence type="ECO:0008006" key="2">
    <source>
        <dbReference type="Google" id="ProtNLM"/>
    </source>
</evidence>
<protein>
    <recommendedName>
        <fullName evidence="2">YkgJ family cysteine cluster protein</fullName>
    </recommendedName>
</protein>
<sequence length="131" mass="15311">MKNKCVDCGNCCRETEMILSDRDVVRIKNNAPKNLRITNFVEKTTDGLFQLENVDGFCVFFDPTTKSCKIYAVRPQGCRFYPLIYDSDKKICVLDQECPRPELFYPDQDSLVKTCKKIVRFLEKQVFFTKL</sequence>
<dbReference type="PANTHER" id="PTHR35866:SF2">
    <property type="entry name" value="YKGJ FAMILY CYSTEINE CLUSTER PROTEIN"/>
    <property type="match status" value="1"/>
</dbReference>
<name>X0SJH4_9ZZZZ</name>
<gene>
    <name evidence="1" type="ORF">S01H1_03935</name>
</gene>
<evidence type="ECO:0000313" key="1">
    <source>
        <dbReference type="EMBL" id="GAF81243.1"/>
    </source>
</evidence>
<proteinExistence type="predicted"/>
<comment type="caution">
    <text evidence="1">The sequence shown here is derived from an EMBL/GenBank/DDBJ whole genome shotgun (WGS) entry which is preliminary data.</text>
</comment>
<dbReference type="PANTHER" id="PTHR35866">
    <property type="entry name" value="PUTATIVE-RELATED"/>
    <property type="match status" value="1"/>
</dbReference>